<dbReference type="Proteomes" id="UP000000379">
    <property type="component" value="Chromosome"/>
</dbReference>
<evidence type="ECO:0000313" key="3">
    <source>
        <dbReference type="Proteomes" id="UP000000379"/>
    </source>
</evidence>
<dbReference type="GO" id="GO:0006355">
    <property type="term" value="P:regulation of DNA-templated transcription"/>
    <property type="evidence" value="ECO:0007669"/>
    <property type="project" value="InterPro"/>
</dbReference>
<name>D7CX08_TRURR</name>
<dbReference type="Pfam" id="PF09957">
    <property type="entry name" value="VapB_antitoxin"/>
    <property type="match status" value="1"/>
</dbReference>
<sequence length="82" mass="9199">MRTTIRLDDELLREAKRLAAETNQTLTAVIEEALRERLARRKGARDRPPFTPKVYRGPAKGLQPGVDLDDNAALLDLMEGRG</sequence>
<dbReference type="eggNOG" id="COG3905">
    <property type="taxonomic scope" value="Bacteria"/>
</dbReference>
<evidence type="ECO:0000313" key="2">
    <source>
        <dbReference type="EMBL" id="ADI14516.1"/>
    </source>
</evidence>
<dbReference type="STRING" id="649638.Trad_1394"/>
<reference evidence="2 3" key="2">
    <citation type="journal article" date="2011" name="Stand. Genomic Sci.">
        <title>Complete genome sequence of Truepera radiovictrix type strain (RQ-24).</title>
        <authorList>
            <person name="Ivanova N."/>
            <person name="Rohde C."/>
            <person name="Munk C."/>
            <person name="Nolan M."/>
            <person name="Lucas S."/>
            <person name="Del Rio T.G."/>
            <person name="Tice H."/>
            <person name="Deshpande S."/>
            <person name="Cheng J.F."/>
            <person name="Tapia R."/>
            <person name="Han C."/>
            <person name="Goodwin L."/>
            <person name="Pitluck S."/>
            <person name="Liolios K."/>
            <person name="Mavromatis K."/>
            <person name="Mikhailova N."/>
            <person name="Pati A."/>
            <person name="Chen A."/>
            <person name="Palaniappan K."/>
            <person name="Land M."/>
            <person name="Hauser L."/>
            <person name="Chang Y.J."/>
            <person name="Jeffries C.D."/>
            <person name="Brambilla E."/>
            <person name="Rohde M."/>
            <person name="Goker M."/>
            <person name="Tindall B.J."/>
            <person name="Woyke T."/>
            <person name="Bristow J."/>
            <person name="Eisen J.A."/>
            <person name="Markowitz V."/>
            <person name="Hugenholtz P."/>
            <person name="Kyrpides N.C."/>
            <person name="Klenk H.P."/>
            <person name="Lapidus A."/>
        </authorList>
    </citation>
    <scope>NUCLEOTIDE SEQUENCE [LARGE SCALE GENOMIC DNA]</scope>
    <source>
        <strain evidence="3">DSM 17093 / CIP 108686 / LMG 22925 / RQ-24</strain>
    </source>
</reference>
<dbReference type="InterPro" id="IPR013321">
    <property type="entry name" value="Arc_rbn_hlx_hlx"/>
</dbReference>
<dbReference type="RefSeq" id="WP_013177886.1">
    <property type="nucleotide sequence ID" value="NC_014221.1"/>
</dbReference>
<dbReference type="InterPro" id="IPR010985">
    <property type="entry name" value="Ribbon_hlx_hlx"/>
</dbReference>
<accession>D7CX08</accession>
<dbReference type="HOGENOM" id="CLU_192215_0_0_0"/>
<dbReference type="AlphaFoldDB" id="D7CX08"/>
<dbReference type="InterPro" id="IPR019239">
    <property type="entry name" value="VapB_antitoxin"/>
</dbReference>
<dbReference type="OrthoDB" id="195896at2"/>
<evidence type="ECO:0000256" key="1">
    <source>
        <dbReference type="SAM" id="MobiDB-lite"/>
    </source>
</evidence>
<dbReference type="EMBL" id="CP002049">
    <property type="protein sequence ID" value="ADI14516.1"/>
    <property type="molecule type" value="Genomic_DNA"/>
</dbReference>
<dbReference type="SUPFAM" id="SSF47598">
    <property type="entry name" value="Ribbon-helix-helix"/>
    <property type="match status" value="1"/>
</dbReference>
<feature type="region of interest" description="Disordered" evidence="1">
    <location>
        <begin position="40"/>
        <end position="62"/>
    </location>
</feature>
<keyword evidence="3" id="KW-1185">Reference proteome</keyword>
<gene>
    <name evidence="2" type="ordered locus">Trad_1394</name>
</gene>
<dbReference type="CDD" id="cd21631">
    <property type="entry name" value="RHH_CopG_NikR-like"/>
    <property type="match status" value="1"/>
</dbReference>
<proteinExistence type="predicted"/>
<dbReference type="Gene3D" id="1.10.1220.10">
    <property type="entry name" value="Met repressor-like"/>
    <property type="match status" value="1"/>
</dbReference>
<reference evidence="3" key="1">
    <citation type="submission" date="2010-05" db="EMBL/GenBank/DDBJ databases">
        <title>The complete genome of Truepera radiovictris DSM 17093.</title>
        <authorList>
            <consortium name="US DOE Joint Genome Institute (JGI-PGF)"/>
            <person name="Lucas S."/>
            <person name="Copeland A."/>
            <person name="Lapidus A."/>
            <person name="Glavina del Rio T."/>
            <person name="Dalin E."/>
            <person name="Tice H."/>
            <person name="Bruce D."/>
            <person name="Goodwin L."/>
            <person name="Pitluck S."/>
            <person name="Kyrpides N."/>
            <person name="Mavromatis K."/>
            <person name="Ovchinnikova G."/>
            <person name="Munk A.C."/>
            <person name="Detter J.C."/>
            <person name="Han C."/>
            <person name="Tapia R."/>
            <person name="Land M."/>
            <person name="Hauser L."/>
            <person name="Markowitz V."/>
            <person name="Cheng J.-F."/>
            <person name="Hugenholtz P."/>
            <person name="Woyke T."/>
            <person name="Wu D."/>
            <person name="Tindall B."/>
            <person name="Pomrenke H.G."/>
            <person name="Brambilla E."/>
            <person name="Klenk H.-P."/>
            <person name="Eisen J.A."/>
        </authorList>
    </citation>
    <scope>NUCLEOTIDE SEQUENCE [LARGE SCALE GENOMIC DNA]</scope>
    <source>
        <strain evidence="3">DSM 17093 / CIP 108686 / LMG 22925 / RQ-24</strain>
    </source>
</reference>
<organism evidence="2 3">
    <name type="scientific">Truepera radiovictrix (strain DSM 17093 / CIP 108686 / LMG 22925 / RQ-24)</name>
    <dbReference type="NCBI Taxonomy" id="649638"/>
    <lineage>
        <taxon>Bacteria</taxon>
        <taxon>Thermotogati</taxon>
        <taxon>Deinococcota</taxon>
        <taxon>Deinococci</taxon>
        <taxon>Trueperales</taxon>
        <taxon>Trueperaceae</taxon>
        <taxon>Truepera</taxon>
    </lineage>
</organism>
<protein>
    <submittedName>
        <fullName evidence="2">Transcriptional regulator, CopG family</fullName>
    </submittedName>
</protein>
<dbReference type="KEGG" id="tra:Trad_1394"/>